<dbReference type="EMBL" id="JAVRBK010000009">
    <property type="protein sequence ID" value="KAK5639188.1"/>
    <property type="molecule type" value="Genomic_DNA"/>
</dbReference>
<comment type="caution">
    <text evidence="3">The sequence shown here is derived from an EMBL/GenBank/DDBJ whole genome shotgun (WGS) entry which is preliminary data.</text>
</comment>
<dbReference type="InterPro" id="IPR016130">
    <property type="entry name" value="Tyr_Pase_AS"/>
</dbReference>
<dbReference type="InterPro" id="IPR010569">
    <property type="entry name" value="Myotubularin-like_Pase_dom"/>
</dbReference>
<evidence type="ECO:0000259" key="2">
    <source>
        <dbReference type="Pfam" id="PF06602"/>
    </source>
</evidence>
<gene>
    <name evidence="3" type="ORF">RI129_011680</name>
</gene>
<dbReference type="GO" id="GO:0004438">
    <property type="term" value="F:phosphatidylinositol-3-phosphate phosphatase activity"/>
    <property type="evidence" value="ECO:0007669"/>
    <property type="project" value="InterPro"/>
</dbReference>
<evidence type="ECO:0000256" key="1">
    <source>
        <dbReference type="ARBA" id="ARBA00007471"/>
    </source>
</evidence>
<dbReference type="PANTHER" id="PTHR13524:SF2">
    <property type="entry name" value="MYOTUBULARIN-RELATED PROTEIN 14"/>
    <property type="match status" value="1"/>
</dbReference>
<dbReference type="Gene3D" id="3.90.190.10">
    <property type="entry name" value="Protein tyrosine phosphatase superfamily"/>
    <property type="match status" value="1"/>
</dbReference>
<sequence>MCDGNSVNQNMVTVSPTDIQELLNYFSKNTYRAKEADSVGNDALLQSIELMKIDYNLFLLNNVSGELSSHYPGQLVILECEHAPNQNLPLVNQVSQATQRTTNTIYECMYDSQKLRDLIMKARFARCRARFPLPVILYKGKYICRSATLSGGPEIYGRSGIDYLFNGAEPVCEQYDNVDEDLDTTSQSDWQLFDRVRSQDIKLLKTFNVGTIIDFMVEKKNVTSSEKVDKENRYSDFTIISLPYPGCEFFKEFRDSNYTAQDLIFDWSQAHVDACICVPEDGISAQLGIKWEEYKGWDLVKITQKYMRLLLKYLQDSSSGLLIHCISGWDRTPLFISLLRLSLWADGLAHQSLDVPQILYLTISYDWMLFGHHLCDRLGKGEEIFFFCFYVLKHLIDEDFSISGTTRHRSCSKLSDRSTDKAVMRTDSDLQLDGMLLDLDSRGSNVSLNSSCSSVSSKSQEQPPVLFHLPDENTNGNSFPCDMSNSMLWSPQTRRTSPVTVPVASRFRQRQESSSSLSVGSWQMISGTGSLRGSDSASTSTIDSNGTNNSNRLHFFLLEKIVVYYILSS</sequence>
<dbReference type="AlphaFoldDB" id="A0AAN7ZHC9"/>
<evidence type="ECO:0000313" key="3">
    <source>
        <dbReference type="EMBL" id="KAK5639188.1"/>
    </source>
</evidence>
<proteinExistence type="inferred from homology"/>
<dbReference type="CDD" id="cd13213">
    <property type="entry name" value="PH-GRAM_MTMR14"/>
    <property type="match status" value="1"/>
</dbReference>
<dbReference type="InterPro" id="IPR029021">
    <property type="entry name" value="Prot-tyrosine_phosphatase-like"/>
</dbReference>
<feature type="domain" description="Myotubularin phosphatase" evidence="2">
    <location>
        <begin position="120"/>
        <end position="383"/>
    </location>
</feature>
<comment type="similarity">
    <text evidence="1">Belongs to the protein-tyrosine phosphatase family. Non-receptor class myotubularin subfamily.</text>
</comment>
<dbReference type="Proteomes" id="UP001329430">
    <property type="component" value="Chromosome 9"/>
</dbReference>
<protein>
    <recommendedName>
        <fullName evidence="2">Myotubularin phosphatase domain-containing protein</fullName>
    </recommendedName>
</protein>
<reference evidence="3 4" key="1">
    <citation type="journal article" date="2024" name="Insects">
        <title>An Improved Chromosome-Level Genome Assembly of the Firefly Pyrocoelia pectoralis.</title>
        <authorList>
            <person name="Fu X."/>
            <person name="Meyer-Rochow V.B."/>
            <person name="Ballantyne L."/>
            <person name="Zhu X."/>
        </authorList>
    </citation>
    <scope>NUCLEOTIDE SEQUENCE [LARGE SCALE GENOMIC DNA]</scope>
    <source>
        <strain evidence="3">XCY_ONT2</strain>
    </source>
</reference>
<dbReference type="PANTHER" id="PTHR13524">
    <property type="entry name" value="MYOTUBULARIN-RELATED"/>
    <property type="match status" value="1"/>
</dbReference>
<dbReference type="SUPFAM" id="SSF52799">
    <property type="entry name" value="(Phosphotyrosine protein) phosphatases II"/>
    <property type="match status" value="1"/>
</dbReference>
<dbReference type="InterPro" id="IPR039802">
    <property type="entry name" value="MTMR14"/>
</dbReference>
<keyword evidence="4" id="KW-1185">Reference proteome</keyword>
<dbReference type="PROSITE" id="PS00383">
    <property type="entry name" value="TYR_PHOSPHATASE_1"/>
    <property type="match status" value="1"/>
</dbReference>
<organism evidence="3 4">
    <name type="scientific">Pyrocoelia pectoralis</name>
    <dbReference type="NCBI Taxonomy" id="417401"/>
    <lineage>
        <taxon>Eukaryota</taxon>
        <taxon>Metazoa</taxon>
        <taxon>Ecdysozoa</taxon>
        <taxon>Arthropoda</taxon>
        <taxon>Hexapoda</taxon>
        <taxon>Insecta</taxon>
        <taxon>Pterygota</taxon>
        <taxon>Neoptera</taxon>
        <taxon>Endopterygota</taxon>
        <taxon>Coleoptera</taxon>
        <taxon>Polyphaga</taxon>
        <taxon>Elateriformia</taxon>
        <taxon>Elateroidea</taxon>
        <taxon>Lampyridae</taxon>
        <taxon>Lampyrinae</taxon>
        <taxon>Pyrocoelia</taxon>
    </lineage>
</organism>
<name>A0AAN7ZHC9_9COLE</name>
<accession>A0AAN7ZHC9</accession>
<evidence type="ECO:0000313" key="4">
    <source>
        <dbReference type="Proteomes" id="UP001329430"/>
    </source>
</evidence>
<dbReference type="InterPro" id="IPR039803">
    <property type="entry name" value="MTMR14_PH-GRAM"/>
</dbReference>
<dbReference type="Pfam" id="PF06602">
    <property type="entry name" value="Myotub-related"/>
    <property type="match status" value="1"/>
</dbReference>